<dbReference type="NCBIfam" id="TIGR03804">
    <property type="entry name" value="para_beta_helix"/>
    <property type="match status" value="1"/>
</dbReference>
<dbReference type="PANTHER" id="PTHR22990">
    <property type="entry name" value="F-BOX ONLY PROTEIN"/>
    <property type="match status" value="1"/>
</dbReference>
<dbReference type="InterPro" id="IPR022441">
    <property type="entry name" value="Para_beta_helix_rpt-2"/>
</dbReference>
<evidence type="ECO:0000313" key="5">
    <source>
        <dbReference type="EMBL" id="VAW14955.1"/>
    </source>
</evidence>
<keyword evidence="3" id="KW-0833">Ubl conjugation pathway</keyword>
<dbReference type="InterPro" id="IPR006633">
    <property type="entry name" value="Carb-bd_sugar_hydrolysis-dom"/>
</dbReference>
<evidence type="ECO:0000256" key="1">
    <source>
        <dbReference type="ARBA" id="ARBA00004906"/>
    </source>
</evidence>
<feature type="domain" description="Carbohydrate-binding/sugar hydrolysis" evidence="4">
    <location>
        <begin position="195"/>
        <end position="355"/>
    </location>
</feature>
<dbReference type="InterPro" id="IPR007742">
    <property type="entry name" value="NosD_dom"/>
</dbReference>
<dbReference type="Pfam" id="PF05048">
    <property type="entry name" value="NosD"/>
    <property type="match status" value="1"/>
</dbReference>
<dbReference type="EMBL" id="UOEM01000082">
    <property type="protein sequence ID" value="VAW14955.1"/>
    <property type="molecule type" value="Genomic_DNA"/>
</dbReference>
<proteinExistence type="predicted"/>
<evidence type="ECO:0000259" key="4">
    <source>
        <dbReference type="SMART" id="SM00722"/>
    </source>
</evidence>
<dbReference type="InterPro" id="IPR012334">
    <property type="entry name" value="Pectin_lyas_fold"/>
</dbReference>
<evidence type="ECO:0000256" key="2">
    <source>
        <dbReference type="ARBA" id="ARBA00022737"/>
    </source>
</evidence>
<name>A0A3B0T937_9ZZZZ</name>
<comment type="pathway">
    <text evidence="1">Protein modification; protein ubiquitination.</text>
</comment>
<dbReference type="InterPro" id="IPR026464">
    <property type="entry name" value="NosD_copper_fam"/>
</dbReference>
<dbReference type="InterPro" id="IPR051550">
    <property type="entry name" value="SCF-Subunits/Alg-Epimerases"/>
</dbReference>
<accession>A0A3B0T937</accession>
<organism evidence="5">
    <name type="scientific">hydrothermal vent metagenome</name>
    <dbReference type="NCBI Taxonomy" id="652676"/>
    <lineage>
        <taxon>unclassified sequences</taxon>
        <taxon>metagenomes</taxon>
        <taxon>ecological metagenomes</taxon>
    </lineage>
</organism>
<dbReference type="PANTHER" id="PTHR22990:SF15">
    <property type="entry name" value="F-BOX ONLY PROTEIN 10"/>
    <property type="match status" value="1"/>
</dbReference>
<sequence>MAMRFRLLLLACLLFPASLAGAVERLVPAEDGALVQALKTAKAGDILRLQPGIHRGAVVIELPLTLDGGGVATIAGDGTGSVVSVNVPGVTLRGLTIIGSGSSGADRDAGIALGKKAAGAVVRDNRILGNLVGVDVRGSKNALVKGNVITGRRDTRINDRGNGVYVWNAPGAKVIGNDIRWGRDGIFVNTSKRNTFSGNRFRDLRFAIHYMYTHDSVVSGNVSEGNHLGYAIMYSKNVRIEGNISARDRNQGIMLNYTNKSLISGNWIAGAGKCVFIYNAHKNTFKDNRFEGCKIGIHFTAGSERNKISGNAFIGNRTQVKYVGTTWVNWSDGGRGNYWSDLAAYDLDGNGIADTAYRPNDIMDQILWTQPAARALLGSPAVQLIRWSQMAFPALLPGGVFDGAPLMTPVAPEFPPWERDP</sequence>
<feature type="domain" description="Carbohydrate-binding/sugar hydrolysis" evidence="4">
    <location>
        <begin position="41"/>
        <end position="189"/>
    </location>
</feature>
<protein>
    <submittedName>
        <fullName evidence="5">Nitrous oxide reductase maturation protein NosD</fullName>
    </submittedName>
</protein>
<dbReference type="SUPFAM" id="SSF51126">
    <property type="entry name" value="Pectin lyase-like"/>
    <property type="match status" value="1"/>
</dbReference>
<dbReference type="SMART" id="SM00722">
    <property type="entry name" value="CASH"/>
    <property type="match status" value="2"/>
</dbReference>
<dbReference type="SMART" id="SM00710">
    <property type="entry name" value="PbH1"/>
    <property type="match status" value="10"/>
</dbReference>
<keyword evidence="2" id="KW-0677">Repeat</keyword>
<gene>
    <name evidence="5" type="ORF">MNBD_ALPHA09-789</name>
</gene>
<dbReference type="AlphaFoldDB" id="A0A3B0T937"/>
<evidence type="ECO:0000256" key="3">
    <source>
        <dbReference type="ARBA" id="ARBA00022786"/>
    </source>
</evidence>
<reference evidence="5" key="1">
    <citation type="submission" date="2018-06" db="EMBL/GenBank/DDBJ databases">
        <authorList>
            <person name="Zhirakovskaya E."/>
        </authorList>
    </citation>
    <scope>NUCLEOTIDE SEQUENCE</scope>
</reference>
<dbReference type="InterPro" id="IPR006626">
    <property type="entry name" value="PbH1"/>
</dbReference>
<dbReference type="Gene3D" id="2.160.20.10">
    <property type="entry name" value="Single-stranded right-handed beta-helix, Pectin lyase-like"/>
    <property type="match status" value="2"/>
</dbReference>
<dbReference type="NCBIfam" id="TIGR04247">
    <property type="entry name" value="NosD_copper_fam"/>
    <property type="match status" value="1"/>
</dbReference>
<dbReference type="InterPro" id="IPR011050">
    <property type="entry name" value="Pectin_lyase_fold/virulence"/>
</dbReference>